<dbReference type="OrthoDB" id="8417725at2"/>
<dbReference type="AlphaFoldDB" id="A0A1K1SFR3"/>
<organism evidence="1 2">
    <name type="scientific">Amycolatopsis australiensis</name>
    <dbReference type="NCBI Taxonomy" id="546364"/>
    <lineage>
        <taxon>Bacteria</taxon>
        <taxon>Bacillati</taxon>
        <taxon>Actinomycetota</taxon>
        <taxon>Actinomycetes</taxon>
        <taxon>Pseudonocardiales</taxon>
        <taxon>Pseudonocardiaceae</taxon>
        <taxon>Amycolatopsis</taxon>
    </lineage>
</organism>
<dbReference type="SUPFAM" id="SSF55961">
    <property type="entry name" value="Bet v1-like"/>
    <property type="match status" value="1"/>
</dbReference>
<gene>
    <name evidence="1" type="ORF">SAMN04489730_5488</name>
</gene>
<dbReference type="InterPro" id="IPR023393">
    <property type="entry name" value="START-like_dom_sf"/>
</dbReference>
<proteinExistence type="predicted"/>
<accession>A0A1K1SFR3</accession>
<dbReference type="STRING" id="546364.SAMN04489730_5488"/>
<evidence type="ECO:0000313" key="1">
    <source>
        <dbReference type="EMBL" id="SFW82749.1"/>
    </source>
</evidence>
<dbReference type="InterPro" id="IPR019587">
    <property type="entry name" value="Polyketide_cyclase/dehydratase"/>
</dbReference>
<dbReference type="Pfam" id="PF10604">
    <property type="entry name" value="Polyketide_cyc2"/>
    <property type="match status" value="1"/>
</dbReference>
<protein>
    <submittedName>
        <fullName evidence="1">Uncharacterized conserved protein YndB, AHSA1/START domain</fullName>
    </submittedName>
</protein>
<dbReference type="EMBL" id="FPJG01000006">
    <property type="protein sequence ID" value="SFW82749.1"/>
    <property type="molecule type" value="Genomic_DNA"/>
</dbReference>
<name>A0A1K1SFR3_9PSEU</name>
<dbReference type="Gene3D" id="3.30.530.20">
    <property type="match status" value="1"/>
</dbReference>
<reference evidence="2" key="1">
    <citation type="submission" date="2016-11" db="EMBL/GenBank/DDBJ databases">
        <authorList>
            <person name="Varghese N."/>
            <person name="Submissions S."/>
        </authorList>
    </citation>
    <scope>NUCLEOTIDE SEQUENCE [LARGE SCALE GENOMIC DNA]</scope>
    <source>
        <strain evidence="2">DSM 44671</strain>
    </source>
</reference>
<evidence type="ECO:0000313" key="2">
    <source>
        <dbReference type="Proteomes" id="UP000182740"/>
    </source>
</evidence>
<sequence>MGREFELTESAEVDATPEEIWAAIATRPGIDSWFMGRNEVEGGTGGVIRGAFGGYRPEFRIREWDPLEKLAYGTEPAPDGRTIAYEFLVEARDGGSSVVRCVTSGFLPGEDWEDEFEAMTAGGALFFRTLVEYVTHFGGRTAVPVTAFGPPIGDWDAAWARLGEALGLPARPAVGDRVRILLDGRAPREGVVYAANDQTTGIRTADAMLRFLRGFRGPMVAAHHLFTPDVDAEVAEKTWGDWLNRVLG</sequence>
<dbReference type="Proteomes" id="UP000182740">
    <property type="component" value="Unassembled WGS sequence"/>
</dbReference>
<keyword evidence="2" id="KW-1185">Reference proteome</keyword>
<dbReference type="CDD" id="cd07814">
    <property type="entry name" value="SRPBCC_CalC_Aha1-like"/>
    <property type="match status" value="1"/>
</dbReference>
<dbReference type="RefSeq" id="WP_072478963.1">
    <property type="nucleotide sequence ID" value="NZ_FPJG01000006.1"/>
</dbReference>